<keyword evidence="2" id="KW-1185">Reference proteome</keyword>
<dbReference type="Gene3D" id="1.10.472.180">
    <property type="entry name" value="Bunyavirus nucleocapsid (N) protein, C-terminal domain"/>
    <property type="match status" value="1"/>
</dbReference>
<gene>
    <name evidence="1" type="ORF">IPOD504_LOCUS6698</name>
</gene>
<accession>A0ABN8I5T1</accession>
<protein>
    <submittedName>
        <fullName evidence="1">Uncharacterized protein</fullName>
    </submittedName>
</protein>
<evidence type="ECO:0000313" key="2">
    <source>
        <dbReference type="Proteomes" id="UP000837857"/>
    </source>
</evidence>
<dbReference type="InterPro" id="IPR043011">
    <property type="entry name" value="Bunya_nucleocap_C"/>
</dbReference>
<feature type="non-terminal residue" evidence="1">
    <location>
        <position position="1"/>
    </location>
</feature>
<reference evidence="1" key="1">
    <citation type="submission" date="2022-03" db="EMBL/GenBank/DDBJ databases">
        <authorList>
            <person name="Martin H S."/>
        </authorList>
    </citation>
    <scope>NUCLEOTIDE SEQUENCE</scope>
</reference>
<proteinExistence type="predicted"/>
<sequence>MKFKHLASLDATADTRLAPSCLLFIPGIVKCAYVQIKTTVPSFLIMEKFEFSSQSASTPQEKVVFSGRIFYNVYKDAEFLRYTENIDTVLSKSHELRRKLKDVAPGKILLIDGMRLERNTPLLVKKTGPKVNVESFEFTANRLSGLVAAYTFENRLRLPDIKSSEALSLGLKWDNGNTEKCKLYLAAVSGSEHFYDQFSYWPLICALRKLQMKKITVEPVVKMAKIKNHEGVTMAKDLTNNLATVYRLWLHFPGCSNVDYKKFIQTCPEQLANIFRDD</sequence>
<evidence type="ECO:0000313" key="1">
    <source>
        <dbReference type="EMBL" id="CAH2049227.1"/>
    </source>
</evidence>
<name>A0ABN8I5T1_9NEOP</name>
<organism evidence="1 2">
    <name type="scientific">Iphiclides podalirius</name>
    <name type="common">scarce swallowtail</name>
    <dbReference type="NCBI Taxonomy" id="110791"/>
    <lineage>
        <taxon>Eukaryota</taxon>
        <taxon>Metazoa</taxon>
        <taxon>Ecdysozoa</taxon>
        <taxon>Arthropoda</taxon>
        <taxon>Hexapoda</taxon>
        <taxon>Insecta</taxon>
        <taxon>Pterygota</taxon>
        <taxon>Neoptera</taxon>
        <taxon>Endopterygota</taxon>
        <taxon>Lepidoptera</taxon>
        <taxon>Glossata</taxon>
        <taxon>Ditrysia</taxon>
        <taxon>Papilionoidea</taxon>
        <taxon>Papilionidae</taxon>
        <taxon>Papilioninae</taxon>
        <taxon>Iphiclides</taxon>
    </lineage>
</organism>
<dbReference type="Proteomes" id="UP000837857">
    <property type="component" value="Chromosome 19"/>
</dbReference>
<dbReference type="EMBL" id="OW152831">
    <property type="protein sequence ID" value="CAH2049227.1"/>
    <property type="molecule type" value="Genomic_DNA"/>
</dbReference>